<keyword evidence="1" id="KW-0175">Coiled coil</keyword>
<protein>
    <submittedName>
        <fullName evidence="2">Uncharacterized protein</fullName>
    </submittedName>
</protein>
<sequence length="280" mass="32766">MRLGSRSPDEFIQLLNKKNDDIQQDFLSKMIEKTKIADVKVMMGDSTITEQKTFDPKEVSNYLESIIQKLDGWSLQNVSTTNNEDLRRIFTKFEINEGNYLISGHLSIQFHVLLFYKPVQRVIDSQKELAEILDNTKKQESDLSNNSDQFVLDKLKEMGYKDFDHQKLFEIFYEDEEFSKKVYAEIEKESSDEFKKLTEKKNELIKELDSLLIETYQTSSVLIDDTRLVAGEEGCLCTLDIEFIKNNNREGLFDPRKMSNNVKENILKKLETLQDQINLK</sequence>
<dbReference type="AlphaFoldDB" id="A0A075G952"/>
<evidence type="ECO:0000313" key="2">
    <source>
        <dbReference type="EMBL" id="AIE98456.1"/>
    </source>
</evidence>
<dbReference type="EMBL" id="KF900536">
    <property type="protein sequence ID" value="AIE98456.1"/>
    <property type="molecule type" value="Genomic_DNA"/>
</dbReference>
<reference evidence="2" key="1">
    <citation type="journal article" date="2014" name="Genome Biol. Evol.">
        <title>Pangenome evidence for extensive interdomain horizontal transfer affecting lineage core and shell genes in uncultured planktonic thaumarchaeota and euryarchaeota.</title>
        <authorList>
            <person name="Deschamps P."/>
            <person name="Zivanovic Y."/>
            <person name="Moreira D."/>
            <person name="Rodriguez-Valera F."/>
            <person name="Lopez-Garcia P."/>
        </authorList>
    </citation>
    <scope>NUCLEOTIDE SEQUENCE</scope>
</reference>
<feature type="coiled-coil region" evidence="1">
    <location>
        <begin position="187"/>
        <end position="214"/>
    </location>
</feature>
<accession>A0A075G952</accession>
<organism evidence="2">
    <name type="scientific">uncultured marine thaumarchaeote KM3_05_H05</name>
    <dbReference type="NCBI Taxonomy" id="1455972"/>
    <lineage>
        <taxon>Archaea</taxon>
        <taxon>Nitrososphaerota</taxon>
        <taxon>environmental samples</taxon>
    </lineage>
</organism>
<proteinExistence type="predicted"/>
<name>A0A075G952_9ARCH</name>
<evidence type="ECO:0000256" key="1">
    <source>
        <dbReference type="SAM" id="Coils"/>
    </source>
</evidence>